<keyword evidence="3" id="KW-1185">Reference proteome</keyword>
<feature type="region of interest" description="Disordered" evidence="1">
    <location>
        <begin position="1"/>
        <end position="74"/>
    </location>
</feature>
<evidence type="ECO:0000256" key="1">
    <source>
        <dbReference type="SAM" id="MobiDB-lite"/>
    </source>
</evidence>
<dbReference type="EMBL" id="BLLF01001934">
    <property type="protein sequence ID" value="GFH21940.1"/>
    <property type="molecule type" value="Genomic_DNA"/>
</dbReference>
<dbReference type="Proteomes" id="UP000485058">
    <property type="component" value="Unassembled WGS sequence"/>
</dbReference>
<evidence type="ECO:0000313" key="3">
    <source>
        <dbReference type="Proteomes" id="UP000485058"/>
    </source>
</evidence>
<sequence>MMTTSEGDSSSTLIAQDTSPPAGPSRGGAAAGVRALPGPGLLRPEYDLGEAQFSDDDEWRARTKQASAMTDLKE</sequence>
<evidence type="ECO:0000313" key="2">
    <source>
        <dbReference type="EMBL" id="GFH21940.1"/>
    </source>
</evidence>
<feature type="compositionally biased region" description="Polar residues" evidence="1">
    <location>
        <begin position="1"/>
        <end position="19"/>
    </location>
</feature>
<protein>
    <submittedName>
        <fullName evidence="2">Uncharacterized protein</fullName>
    </submittedName>
</protein>
<reference evidence="2 3" key="1">
    <citation type="submission" date="2020-02" db="EMBL/GenBank/DDBJ databases">
        <title>Draft genome sequence of Haematococcus lacustris strain NIES-144.</title>
        <authorList>
            <person name="Morimoto D."/>
            <person name="Nakagawa S."/>
            <person name="Yoshida T."/>
            <person name="Sawayama S."/>
        </authorList>
    </citation>
    <scope>NUCLEOTIDE SEQUENCE [LARGE SCALE GENOMIC DNA]</scope>
    <source>
        <strain evidence="2 3">NIES-144</strain>
    </source>
</reference>
<feature type="non-terminal residue" evidence="2">
    <location>
        <position position="1"/>
    </location>
</feature>
<proteinExistence type="predicted"/>
<dbReference type="AlphaFoldDB" id="A0A699ZLI9"/>
<accession>A0A699ZLI9</accession>
<organism evidence="2 3">
    <name type="scientific">Haematococcus lacustris</name>
    <name type="common">Green alga</name>
    <name type="synonym">Haematococcus pluvialis</name>
    <dbReference type="NCBI Taxonomy" id="44745"/>
    <lineage>
        <taxon>Eukaryota</taxon>
        <taxon>Viridiplantae</taxon>
        <taxon>Chlorophyta</taxon>
        <taxon>core chlorophytes</taxon>
        <taxon>Chlorophyceae</taxon>
        <taxon>CS clade</taxon>
        <taxon>Chlamydomonadales</taxon>
        <taxon>Haematococcaceae</taxon>
        <taxon>Haematococcus</taxon>
    </lineage>
</organism>
<gene>
    <name evidence="2" type="ORF">HaLaN_19329</name>
</gene>
<comment type="caution">
    <text evidence="2">The sequence shown here is derived from an EMBL/GenBank/DDBJ whole genome shotgun (WGS) entry which is preliminary data.</text>
</comment>
<feature type="compositionally biased region" description="Low complexity" evidence="1">
    <location>
        <begin position="31"/>
        <end position="43"/>
    </location>
</feature>
<name>A0A699ZLI9_HAELA</name>